<evidence type="ECO:0000313" key="8">
    <source>
        <dbReference type="Proteomes" id="UP001499930"/>
    </source>
</evidence>
<feature type="transmembrane region" description="Helical" evidence="6">
    <location>
        <begin position="39"/>
        <end position="64"/>
    </location>
</feature>
<keyword evidence="5 6" id="KW-0472">Membrane</keyword>
<keyword evidence="3 6" id="KW-0812">Transmembrane</keyword>
<dbReference type="PANTHER" id="PTHR11101:SF80">
    <property type="entry name" value="PHOSPHATE TRANSPORTER"/>
    <property type="match status" value="1"/>
</dbReference>
<keyword evidence="4 6" id="KW-1133">Transmembrane helix</keyword>
<accession>A0ABP6KQS2</accession>
<comment type="subcellular location">
    <subcellularLocation>
        <location evidence="1">Membrane</location>
        <topology evidence="1">Multi-pass membrane protein</topology>
    </subcellularLocation>
</comment>
<keyword evidence="8" id="KW-1185">Reference proteome</keyword>
<feature type="transmembrane region" description="Helical" evidence="6">
    <location>
        <begin position="76"/>
        <end position="95"/>
    </location>
</feature>
<reference evidence="8" key="1">
    <citation type="journal article" date="2019" name="Int. J. Syst. Evol. Microbiol.">
        <title>The Global Catalogue of Microorganisms (GCM) 10K type strain sequencing project: providing services to taxonomists for standard genome sequencing and annotation.</title>
        <authorList>
            <consortium name="The Broad Institute Genomics Platform"/>
            <consortium name="The Broad Institute Genome Sequencing Center for Infectious Disease"/>
            <person name="Wu L."/>
            <person name="Ma J."/>
        </authorList>
    </citation>
    <scope>NUCLEOTIDE SEQUENCE [LARGE SCALE GENOMIC DNA]</scope>
    <source>
        <strain evidence="8">JCM 3106</strain>
    </source>
</reference>
<sequence length="326" mass="32730">MEWTLAFAVVAVLFVLISGANDGATLIGLGLRFPSSPGWAMAALLAVVIFTGPYVLGIAVARTFTERLTGLGTRDGATVFLAGVLIAVAVVAVLSGRGLPTSLTLAVIGGITGAGLGAGLPVSWPALGAVLAIGAGAPLVGLLLGYLLGALSRRVPSYRRMPRLVFAAHLLAYTAQCVAYAVNDGQKMIAVVSVAVGVGRHGPGGVGPVEVPPAWMAALAALFLVGALTSLTRVGERLGRGLVITRPLHIVSAETAATGAVLGSSALGSPVSMTQSITAGVVGVAASEGARRVRWQSVMNMGTAWLITLPSSMALGGVAGLTLRLL</sequence>
<protein>
    <submittedName>
        <fullName evidence="7">Inorganic phosphate transporter</fullName>
    </submittedName>
</protein>
<evidence type="ECO:0000313" key="7">
    <source>
        <dbReference type="EMBL" id="GAA3021679.1"/>
    </source>
</evidence>
<dbReference type="RefSeq" id="WP_344899973.1">
    <property type="nucleotide sequence ID" value="NZ_BAAAWD010000014.1"/>
</dbReference>
<organism evidence="7 8">
    <name type="scientific">Streptosporangium longisporum</name>
    <dbReference type="NCBI Taxonomy" id="46187"/>
    <lineage>
        <taxon>Bacteria</taxon>
        <taxon>Bacillati</taxon>
        <taxon>Actinomycetota</taxon>
        <taxon>Actinomycetes</taxon>
        <taxon>Streptosporangiales</taxon>
        <taxon>Streptosporangiaceae</taxon>
        <taxon>Streptosporangium</taxon>
    </lineage>
</organism>
<gene>
    <name evidence="7" type="ORF">GCM10017559_53220</name>
</gene>
<feature type="transmembrane region" description="Helical" evidence="6">
    <location>
        <begin position="214"/>
        <end position="232"/>
    </location>
</feature>
<evidence type="ECO:0000256" key="5">
    <source>
        <dbReference type="ARBA" id="ARBA00023136"/>
    </source>
</evidence>
<feature type="transmembrane region" description="Helical" evidence="6">
    <location>
        <begin position="126"/>
        <end position="152"/>
    </location>
</feature>
<feature type="transmembrane region" description="Helical" evidence="6">
    <location>
        <begin position="301"/>
        <end position="323"/>
    </location>
</feature>
<evidence type="ECO:0000256" key="1">
    <source>
        <dbReference type="ARBA" id="ARBA00004141"/>
    </source>
</evidence>
<dbReference type="PANTHER" id="PTHR11101">
    <property type="entry name" value="PHOSPHATE TRANSPORTER"/>
    <property type="match status" value="1"/>
</dbReference>
<name>A0ABP6KQS2_9ACTN</name>
<evidence type="ECO:0000256" key="2">
    <source>
        <dbReference type="ARBA" id="ARBA00022448"/>
    </source>
</evidence>
<dbReference type="InterPro" id="IPR001204">
    <property type="entry name" value="Phos_transporter"/>
</dbReference>
<dbReference type="Proteomes" id="UP001499930">
    <property type="component" value="Unassembled WGS sequence"/>
</dbReference>
<comment type="caution">
    <text evidence="7">The sequence shown here is derived from an EMBL/GenBank/DDBJ whole genome shotgun (WGS) entry which is preliminary data.</text>
</comment>
<proteinExistence type="predicted"/>
<feature type="transmembrane region" description="Helical" evidence="6">
    <location>
        <begin position="164"/>
        <end position="182"/>
    </location>
</feature>
<dbReference type="EMBL" id="BAAAWD010000014">
    <property type="protein sequence ID" value="GAA3021679.1"/>
    <property type="molecule type" value="Genomic_DNA"/>
</dbReference>
<dbReference type="Pfam" id="PF01384">
    <property type="entry name" value="PHO4"/>
    <property type="match status" value="2"/>
</dbReference>
<keyword evidence="2" id="KW-0813">Transport</keyword>
<evidence type="ECO:0000256" key="4">
    <source>
        <dbReference type="ARBA" id="ARBA00022989"/>
    </source>
</evidence>
<evidence type="ECO:0000256" key="3">
    <source>
        <dbReference type="ARBA" id="ARBA00022692"/>
    </source>
</evidence>
<evidence type="ECO:0000256" key="6">
    <source>
        <dbReference type="SAM" id="Phobius"/>
    </source>
</evidence>